<comment type="caution">
    <text evidence="1">The sequence shown here is derived from an EMBL/GenBank/DDBJ whole genome shotgun (WGS) entry which is preliminary data.</text>
</comment>
<evidence type="ECO:0000313" key="2">
    <source>
        <dbReference type="Proteomes" id="UP000807025"/>
    </source>
</evidence>
<evidence type="ECO:0000313" key="1">
    <source>
        <dbReference type="EMBL" id="KAF9498586.1"/>
    </source>
</evidence>
<dbReference type="AlphaFoldDB" id="A0A9P6A7I6"/>
<reference evidence="1" key="1">
    <citation type="submission" date="2020-11" db="EMBL/GenBank/DDBJ databases">
        <authorList>
            <consortium name="DOE Joint Genome Institute"/>
            <person name="Ahrendt S."/>
            <person name="Riley R."/>
            <person name="Andreopoulos W."/>
            <person name="Labutti K."/>
            <person name="Pangilinan J."/>
            <person name="Ruiz-Duenas F.J."/>
            <person name="Barrasa J.M."/>
            <person name="Sanchez-Garcia M."/>
            <person name="Camarero S."/>
            <person name="Miyauchi S."/>
            <person name="Serrano A."/>
            <person name="Linde D."/>
            <person name="Babiker R."/>
            <person name="Drula E."/>
            <person name="Ayuso-Fernandez I."/>
            <person name="Pacheco R."/>
            <person name="Padilla G."/>
            <person name="Ferreira P."/>
            <person name="Barriuso J."/>
            <person name="Kellner H."/>
            <person name="Castanera R."/>
            <person name="Alfaro M."/>
            <person name="Ramirez L."/>
            <person name="Pisabarro A.G."/>
            <person name="Kuo A."/>
            <person name="Tritt A."/>
            <person name="Lipzen A."/>
            <person name="He G."/>
            <person name="Yan M."/>
            <person name="Ng V."/>
            <person name="Cullen D."/>
            <person name="Martin F."/>
            <person name="Rosso M.-N."/>
            <person name="Henrissat B."/>
            <person name="Hibbett D."/>
            <person name="Martinez A.T."/>
            <person name="Grigoriev I.V."/>
        </authorList>
    </citation>
    <scope>NUCLEOTIDE SEQUENCE</scope>
    <source>
        <strain evidence="1">ATCC 90797</strain>
    </source>
</reference>
<organism evidence="1 2">
    <name type="scientific">Pleurotus eryngii</name>
    <name type="common">Boletus of the steppes</name>
    <dbReference type="NCBI Taxonomy" id="5323"/>
    <lineage>
        <taxon>Eukaryota</taxon>
        <taxon>Fungi</taxon>
        <taxon>Dikarya</taxon>
        <taxon>Basidiomycota</taxon>
        <taxon>Agaricomycotina</taxon>
        <taxon>Agaricomycetes</taxon>
        <taxon>Agaricomycetidae</taxon>
        <taxon>Agaricales</taxon>
        <taxon>Pleurotineae</taxon>
        <taxon>Pleurotaceae</taxon>
        <taxon>Pleurotus</taxon>
    </lineage>
</organism>
<name>A0A9P6A7I6_PLEER</name>
<protein>
    <submittedName>
        <fullName evidence="1">Uncharacterized protein</fullName>
    </submittedName>
</protein>
<accession>A0A9P6A7I6</accession>
<dbReference type="Proteomes" id="UP000807025">
    <property type="component" value="Unassembled WGS sequence"/>
</dbReference>
<dbReference type="EMBL" id="MU154536">
    <property type="protein sequence ID" value="KAF9498586.1"/>
    <property type="molecule type" value="Genomic_DNA"/>
</dbReference>
<keyword evidence="2" id="KW-1185">Reference proteome</keyword>
<gene>
    <name evidence="1" type="ORF">BDN71DRAFT_1428565</name>
</gene>
<sequence>MSVSLGMVEIAQLSVKEAWGGPRLKGVLGHLSNFTSQLLKSSAASFIEVFDLIKPLLKASDKVLLHRRLESLTHILIIHEGIHSGKEIVLTHDIEGKVNEHFRQGLAETKDLHACGVDPIGGKKKGTHLGFISVPIHLRQNGSFGKIFTLDEPIPEQGWVDIALTKCRRAVGQTPGSKIRQLVVFKERRGHFGDLEAGIGGMQVGTGTDQILDLAKDELVELGAPRHLVGEQLEEKCEEGGREGRWSRGLGASAVQG</sequence>
<proteinExistence type="predicted"/>